<organism evidence="1 2">
    <name type="scientific">Actibacterium lipolyticum</name>
    <dbReference type="NCBI Taxonomy" id="1524263"/>
    <lineage>
        <taxon>Bacteria</taxon>
        <taxon>Pseudomonadati</taxon>
        <taxon>Pseudomonadota</taxon>
        <taxon>Alphaproteobacteria</taxon>
        <taxon>Rhodobacterales</taxon>
        <taxon>Roseobacteraceae</taxon>
        <taxon>Actibacterium</taxon>
    </lineage>
</organism>
<sequence length="80" mass="8634">MKKTVLVMLAAALAGCGAPEPVAQQPYISEKARAALPSGTDLMTVRRREDGCYFIVIEDELSGYLSQVKDTNGELVCDEV</sequence>
<gene>
    <name evidence="1" type="ORF">COL8621_02190</name>
</gene>
<protein>
    <recommendedName>
        <fullName evidence="3">Lipoprotein</fullName>
    </recommendedName>
</protein>
<evidence type="ECO:0000313" key="2">
    <source>
        <dbReference type="Proteomes" id="UP000202922"/>
    </source>
</evidence>
<dbReference type="EMBL" id="FXYE01000002">
    <property type="protein sequence ID" value="SMX43044.1"/>
    <property type="molecule type" value="Genomic_DNA"/>
</dbReference>
<dbReference type="Proteomes" id="UP000202922">
    <property type="component" value="Unassembled WGS sequence"/>
</dbReference>
<accession>A0A238KK11</accession>
<dbReference type="RefSeq" id="WP_093967374.1">
    <property type="nucleotide sequence ID" value="NZ_FXYE01000002.1"/>
</dbReference>
<keyword evidence="2" id="KW-1185">Reference proteome</keyword>
<dbReference type="OrthoDB" id="7874881at2"/>
<evidence type="ECO:0008006" key="3">
    <source>
        <dbReference type="Google" id="ProtNLM"/>
    </source>
</evidence>
<dbReference type="PROSITE" id="PS51257">
    <property type="entry name" value="PROKAR_LIPOPROTEIN"/>
    <property type="match status" value="1"/>
</dbReference>
<name>A0A238KK11_9RHOB</name>
<proteinExistence type="predicted"/>
<dbReference type="AlphaFoldDB" id="A0A238KK11"/>
<evidence type="ECO:0000313" key="1">
    <source>
        <dbReference type="EMBL" id="SMX43044.1"/>
    </source>
</evidence>
<reference evidence="2" key="1">
    <citation type="submission" date="2017-05" db="EMBL/GenBank/DDBJ databases">
        <authorList>
            <person name="Rodrigo-Torres L."/>
            <person name="Arahal R. D."/>
            <person name="Lucena T."/>
        </authorList>
    </citation>
    <scope>NUCLEOTIDE SEQUENCE [LARGE SCALE GENOMIC DNA]</scope>
    <source>
        <strain evidence="2">CECT 8621</strain>
    </source>
</reference>